<organism evidence="1 2">
    <name type="scientific">Alloscardovia omnicolens F0580</name>
    <dbReference type="NCBI Taxonomy" id="1321816"/>
    <lineage>
        <taxon>Bacteria</taxon>
        <taxon>Bacillati</taxon>
        <taxon>Actinomycetota</taxon>
        <taxon>Actinomycetes</taxon>
        <taxon>Bifidobacteriales</taxon>
        <taxon>Bifidobacteriaceae</taxon>
        <taxon>Alloscardovia</taxon>
    </lineage>
</organism>
<sequence length="102" mass="11183">MAVRSVKEPESMLEAVNMSVTEAVKTGKLDRKKHAAAIRALRLLARTADEGRPNDNVTLPTMLKFLTTLNLVPAPEVVDKKPAVKVSSLDEMRAKLKVHSHA</sequence>
<dbReference type="EMBL" id="AWSI01000041">
    <property type="protein sequence ID" value="ERH29749.1"/>
    <property type="molecule type" value="Genomic_DNA"/>
</dbReference>
<accession>U1R865</accession>
<gene>
    <name evidence="1" type="ORF">HMPREF9244_01549</name>
</gene>
<proteinExistence type="predicted"/>
<comment type="caution">
    <text evidence="1">The sequence shown here is derived from an EMBL/GenBank/DDBJ whole genome shotgun (WGS) entry which is preliminary data.</text>
</comment>
<evidence type="ECO:0000313" key="1">
    <source>
        <dbReference type="EMBL" id="ERH29749.1"/>
    </source>
</evidence>
<dbReference type="RefSeq" id="WP_021618660.1">
    <property type="nucleotide sequence ID" value="NZ_KE952646.1"/>
</dbReference>
<dbReference type="HOGENOM" id="CLU_2271458_0_0_11"/>
<dbReference type="AlphaFoldDB" id="U1R865"/>
<keyword evidence="2" id="KW-1185">Reference proteome</keyword>
<dbReference type="Proteomes" id="UP000016519">
    <property type="component" value="Unassembled WGS sequence"/>
</dbReference>
<protein>
    <submittedName>
        <fullName evidence="1">Uncharacterized protein</fullName>
    </submittedName>
</protein>
<reference evidence="1 2" key="1">
    <citation type="submission" date="2013-08" db="EMBL/GenBank/DDBJ databases">
        <authorList>
            <person name="Weinstock G."/>
            <person name="Sodergren E."/>
            <person name="Wylie T."/>
            <person name="Fulton L."/>
            <person name="Fulton R."/>
            <person name="Fronick C."/>
            <person name="O'Laughlin M."/>
            <person name="Godfrey J."/>
            <person name="Miner T."/>
            <person name="Herter B."/>
            <person name="Appelbaum E."/>
            <person name="Cordes M."/>
            <person name="Lek S."/>
            <person name="Wollam A."/>
            <person name="Pepin K.H."/>
            <person name="Palsikar V.B."/>
            <person name="Mitreva M."/>
            <person name="Wilson R.K."/>
        </authorList>
    </citation>
    <scope>NUCLEOTIDE SEQUENCE [LARGE SCALE GENOMIC DNA]</scope>
    <source>
        <strain evidence="1 2">F0580</strain>
    </source>
</reference>
<name>U1R865_9BIFI</name>
<evidence type="ECO:0000313" key="2">
    <source>
        <dbReference type="Proteomes" id="UP000016519"/>
    </source>
</evidence>
<dbReference type="PATRIC" id="fig|1321816.3.peg.1367"/>